<dbReference type="Gene3D" id="3.40.50.1110">
    <property type="entry name" value="SGNH hydrolase"/>
    <property type="match status" value="1"/>
</dbReference>
<accession>A0ABD7NQ20</accession>
<evidence type="ECO:0000313" key="2">
    <source>
        <dbReference type="Proteomes" id="UP000259497"/>
    </source>
</evidence>
<organism evidence="1 2">
    <name type="scientific">Klebsiella pneumoniae</name>
    <dbReference type="NCBI Taxonomy" id="573"/>
    <lineage>
        <taxon>Bacteria</taxon>
        <taxon>Pseudomonadati</taxon>
        <taxon>Pseudomonadota</taxon>
        <taxon>Gammaproteobacteria</taxon>
        <taxon>Enterobacterales</taxon>
        <taxon>Enterobacteriaceae</taxon>
        <taxon>Klebsiella/Raoultella group</taxon>
        <taxon>Klebsiella</taxon>
        <taxon>Klebsiella pneumoniae complex</taxon>
    </lineage>
</organism>
<dbReference type="AlphaFoldDB" id="A0ABD7NQ20"/>
<dbReference type="SUPFAM" id="SSF52266">
    <property type="entry name" value="SGNH hydrolase"/>
    <property type="match status" value="1"/>
</dbReference>
<proteinExistence type="predicted"/>
<comment type="caution">
    <text evidence="1">The sequence shown here is derived from an EMBL/GenBank/DDBJ whole genome shotgun (WGS) entry which is preliminary data.</text>
</comment>
<keyword evidence="1" id="KW-0969">Cilium</keyword>
<name>A0ABD7NQ20_KLEPN</name>
<keyword evidence="1" id="KW-0966">Cell projection</keyword>
<sequence>MAEFIPPLGTADPQIFMDNVRRLDQLMQSSELTFPDRAGELLYTWRGIHQTLIPLSKQYMTLAAAQADIANIPTGSATYYRSPDDSALAIEVINTAGALQPTGRKMPSQSSMVIGIVDSWVNNNLYPFDTLSSPNENAVSMNVAAVSTIAYREAYSALLSPVAVGDIITVRYKYSGTGGAPTIGLKTSLNGTFVSNQPTLTSSNDWQEVQLTATAATATLLAIGVNTRLATTVQLSIIAYASKKNAITTAILNSLDSISSLNGKVRIGSVDSWVNNTGYPFSVFSQVNNNRVNYVNSTGVYSEMYANINVPSGGSLTFSYSLDATAGRLFARLANGSAWTGDEVQLAGGGARQTITLVAAADTKQLKLYTRAEISAGSFFAEVNYGQKNALTEQIDSLYSAVASANAVLAILSQSSTFDSFVKSSPYTYTLSDAGVAYKQAISTVDNISGLNTVKMMYKISSSNAALKIQSRNGSNWGANERTLVADGDYHEIDLPIASGQVFSGWGVYSSAKAGGYSADVTMIPISANGVFFTPATAILYGLMAASASLDSRVTALENGQATDQNTDVIFPAYFYAVDGRPLRFYGANMVSGTRPWHNNTDIVLSSHGYEGKSVLLKDVVPDAMIMPSEINGPTLNINARADGSGNVFRKKAAFTKLAATQTGNVKVATIMDSLGERCVPWLYFALNTTGATYAGAGSRKTRGMTDDGGYTLPNTPADGIPFDGRGGWTTFDYIGKTQKTNFSQPFLRDAVAADFAAYPQYCYDKAYSGQSYADNPNLAGYHIFDVTAWMAASGVSASDKLVVVIQLGYNDLYYSYTPQQTVDAQEFMIAKFREKIANSRFVISHQAFGWSGVSAPQNWPDFAKWITQKLRKFDNRISEKILVAPAWAQLSYKYGMNETITATSDTGVQTVSLPDDVHPGELGGAQWGDALVAPVLAAWNL</sequence>
<dbReference type="InterPro" id="IPR036514">
    <property type="entry name" value="SGNH_hydro_sf"/>
</dbReference>
<reference evidence="1 2" key="1">
    <citation type="submission" date="2018-08" db="EMBL/GenBank/DDBJ databases">
        <authorList>
            <consortium name="Pathogen Informatics"/>
        </authorList>
    </citation>
    <scope>NUCLEOTIDE SEQUENCE [LARGE SCALE GENOMIC DNA]</scope>
    <source>
        <strain evidence="1 2">EuSCAPE_GR114</strain>
    </source>
</reference>
<evidence type="ECO:0000313" key="1">
    <source>
        <dbReference type="EMBL" id="SVS27037.1"/>
    </source>
</evidence>
<keyword evidence="1" id="KW-0282">Flagellum</keyword>
<dbReference type="GO" id="GO:0016788">
    <property type="term" value="F:hydrolase activity, acting on ester bonds"/>
    <property type="evidence" value="ECO:0007669"/>
    <property type="project" value="UniProtKB-ARBA"/>
</dbReference>
<dbReference type="EMBL" id="UIXM01000010">
    <property type="protein sequence ID" value="SVS27037.1"/>
    <property type="molecule type" value="Genomic_DNA"/>
</dbReference>
<dbReference type="RefSeq" id="WP_053065640.1">
    <property type="nucleotide sequence ID" value="NZ_BILP01000003.1"/>
</dbReference>
<protein>
    <submittedName>
        <fullName evidence="1">Flagellar biosynthesis, cell-distal portion of basal-body rod</fullName>
    </submittedName>
</protein>
<dbReference type="Proteomes" id="UP000259497">
    <property type="component" value="Unassembled WGS sequence"/>
</dbReference>
<gene>
    <name evidence="1" type="ORF">SAMEA3649733_03240</name>
</gene>